<feature type="compositionally biased region" description="Basic and acidic residues" evidence="1">
    <location>
        <begin position="36"/>
        <end position="46"/>
    </location>
</feature>
<sequence>MMQGTGVSKSIGASSTAAPPPPPPIRGVGLGPRATMADEKEKEKARKGLAKKKLPTAKEMVAHYESQGMQPQEASLKVIDDLQNLLLRVVNTSKKNNMDAVNNRLLRLESKLDSKPGFPQTLAIGVLSGTVVHVFPQVVSSVAHIWNSVRSSTSST</sequence>
<proteinExistence type="predicted"/>
<feature type="compositionally biased region" description="Polar residues" evidence="1">
    <location>
        <begin position="1"/>
        <end position="17"/>
    </location>
</feature>
<keyword evidence="3" id="KW-1185">Reference proteome</keyword>
<dbReference type="EMBL" id="OX465080">
    <property type="protein sequence ID" value="CAI9281319.1"/>
    <property type="molecule type" value="Genomic_DNA"/>
</dbReference>
<reference evidence="2" key="1">
    <citation type="submission" date="2023-04" db="EMBL/GenBank/DDBJ databases">
        <authorList>
            <person name="Vijverberg K."/>
            <person name="Xiong W."/>
            <person name="Schranz E."/>
        </authorList>
    </citation>
    <scope>NUCLEOTIDE SEQUENCE</scope>
</reference>
<evidence type="ECO:0000313" key="3">
    <source>
        <dbReference type="Proteomes" id="UP001177003"/>
    </source>
</evidence>
<accession>A0AA36E2U7</accession>
<evidence type="ECO:0000313" key="2">
    <source>
        <dbReference type="EMBL" id="CAI9281319.1"/>
    </source>
</evidence>
<protein>
    <submittedName>
        <fullName evidence="2">Uncharacterized protein</fullName>
    </submittedName>
</protein>
<feature type="region of interest" description="Disordered" evidence="1">
    <location>
        <begin position="1"/>
        <end position="54"/>
    </location>
</feature>
<organism evidence="2 3">
    <name type="scientific">Lactuca saligna</name>
    <name type="common">Willowleaf lettuce</name>
    <dbReference type="NCBI Taxonomy" id="75948"/>
    <lineage>
        <taxon>Eukaryota</taxon>
        <taxon>Viridiplantae</taxon>
        <taxon>Streptophyta</taxon>
        <taxon>Embryophyta</taxon>
        <taxon>Tracheophyta</taxon>
        <taxon>Spermatophyta</taxon>
        <taxon>Magnoliopsida</taxon>
        <taxon>eudicotyledons</taxon>
        <taxon>Gunneridae</taxon>
        <taxon>Pentapetalae</taxon>
        <taxon>asterids</taxon>
        <taxon>campanulids</taxon>
        <taxon>Asterales</taxon>
        <taxon>Asteraceae</taxon>
        <taxon>Cichorioideae</taxon>
        <taxon>Cichorieae</taxon>
        <taxon>Lactucinae</taxon>
        <taxon>Lactuca</taxon>
    </lineage>
</organism>
<gene>
    <name evidence="2" type="ORF">LSALG_LOCUS21023</name>
</gene>
<evidence type="ECO:0000256" key="1">
    <source>
        <dbReference type="SAM" id="MobiDB-lite"/>
    </source>
</evidence>
<dbReference type="AlphaFoldDB" id="A0AA36E2U7"/>
<name>A0AA36E2U7_LACSI</name>
<dbReference type="Proteomes" id="UP001177003">
    <property type="component" value="Chromosome 4"/>
</dbReference>